<gene>
    <name evidence="1" type="ORF">LCGC14_2566160</name>
</gene>
<dbReference type="EMBL" id="LAZR01042494">
    <property type="protein sequence ID" value="KKL09411.1"/>
    <property type="molecule type" value="Genomic_DNA"/>
</dbReference>
<accession>A0A0F9CUQ6</accession>
<dbReference type="AlphaFoldDB" id="A0A0F9CUQ6"/>
<evidence type="ECO:0000313" key="1">
    <source>
        <dbReference type="EMBL" id="KKL09411.1"/>
    </source>
</evidence>
<organism evidence="1">
    <name type="scientific">marine sediment metagenome</name>
    <dbReference type="NCBI Taxonomy" id="412755"/>
    <lineage>
        <taxon>unclassified sequences</taxon>
        <taxon>metagenomes</taxon>
        <taxon>ecological metagenomes</taxon>
    </lineage>
</organism>
<name>A0A0F9CUQ6_9ZZZZ</name>
<protein>
    <submittedName>
        <fullName evidence="1">Uncharacterized protein</fullName>
    </submittedName>
</protein>
<comment type="caution">
    <text evidence="1">The sequence shown here is derived from an EMBL/GenBank/DDBJ whole genome shotgun (WGS) entry which is preliminary data.</text>
</comment>
<proteinExistence type="predicted"/>
<sequence length="70" mass="7320">MPLESDIDALLDPLIATFSGALEATLEGELVSIYVAGDAQMVSWAGLPFEGPPTQAAVDFARARSATLIK</sequence>
<reference evidence="1" key="1">
    <citation type="journal article" date="2015" name="Nature">
        <title>Complex archaea that bridge the gap between prokaryotes and eukaryotes.</title>
        <authorList>
            <person name="Spang A."/>
            <person name="Saw J.H."/>
            <person name="Jorgensen S.L."/>
            <person name="Zaremba-Niedzwiedzka K."/>
            <person name="Martijn J."/>
            <person name="Lind A.E."/>
            <person name="van Eijk R."/>
            <person name="Schleper C."/>
            <person name="Guy L."/>
            <person name="Ettema T.J."/>
        </authorList>
    </citation>
    <scope>NUCLEOTIDE SEQUENCE</scope>
</reference>
<feature type="non-terminal residue" evidence="1">
    <location>
        <position position="70"/>
    </location>
</feature>